<sequence length="208" mass="23089">MVKQRHAKKKVYLSDVDVPVSKTNAKVVRPNNAVQGVPCRRSEPPKSILKTAASKQQPADKGQPSTSAECKYVLPELFSTLAVSKKIERVENTQAAPITSSGQLTPKSKKQLNTKITKKLNHQPDTNVYSGLAPVGVNDNQRLPKEPRAIYQFTGKKDPEPVLSDYLIPLEPYVGKLDLQTQTHRMKKEPKDNFSNILYVMAILDGIS</sequence>
<proteinExistence type="inferred from homology"/>
<dbReference type="VEuPathDB" id="VectorBase:AATE004620"/>
<accession>A0A182ISG1</accession>
<feature type="compositionally biased region" description="Polar residues" evidence="5">
    <location>
        <begin position="53"/>
        <end position="66"/>
    </location>
</feature>
<evidence type="ECO:0000313" key="7">
    <source>
        <dbReference type="EnsemblMetazoa" id="AATE004620-PA.1"/>
    </source>
</evidence>
<evidence type="ECO:0000256" key="3">
    <source>
        <dbReference type="ARBA" id="ARBA00023212"/>
    </source>
</evidence>
<dbReference type="EnsemblMetazoa" id="AATE004620-RA">
    <property type="protein sequence ID" value="AATE004620-PA.1"/>
    <property type="gene ID" value="AATE004620"/>
</dbReference>
<dbReference type="InterPro" id="IPR029135">
    <property type="entry name" value="PPP1R35_C"/>
</dbReference>
<name>A0A182ISG1_ANOAO</name>
<reference evidence="7" key="1">
    <citation type="submission" date="2022-08" db="UniProtKB">
        <authorList>
            <consortium name="EnsemblMetazoa"/>
        </authorList>
    </citation>
    <scope>IDENTIFICATION</scope>
    <source>
        <strain evidence="7">EBRO</strain>
    </source>
</reference>
<dbReference type="GO" id="GO:0005814">
    <property type="term" value="C:centriole"/>
    <property type="evidence" value="ECO:0007669"/>
    <property type="project" value="UniProtKB-SubCell"/>
</dbReference>
<dbReference type="Pfam" id="PF15503">
    <property type="entry name" value="PPP1R35_C"/>
    <property type="match status" value="1"/>
</dbReference>
<dbReference type="AlphaFoldDB" id="A0A182ISG1"/>
<evidence type="ECO:0000256" key="2">
    <source>
        <dbReference type="ARBA" id="ARBA00022490"/>
    </source>
</evidence>
<organism evidence="7">
    <name type="scientific">Anopheles atroparvus</name>
    <name type="common">European mosquito</name>
    <dbReference type="NCBI Taxonomy" id="41427"/>
    <lineage>
        <taxon>Eukaryota</taxon>
        <taxon>Metazoa</taxon>
        <taxon>Ecdysozoa</taxon>
        <taxon>Arthropoda</taxon>
        <taxon>Hexapoda</taxon>
        <taxon>Insecta</taxon>
        <taxon>Pterygota</taxon>
        <taxon>Neoptera</taxon>
        <taxon>Endopterygota</taxon>
        <taxon>Diptera</taxon>
        <taxon>Nematocera</taxon>
        <taxon>Culicoidea</taxon>
        <taxon>Culicidae</taxon>
        <taxon>Anophelinae</taxon>
        <taxon>Anopheles</taxon>
    </lineage>
</organism>
<protein>
    <recommendedName>
        <fullName evidence="6">Protein phosphatase 1 regulatory subunit 35 C-terminal domain-containing protein</fullName>
    </recommendedName>
</protein>
<keyword evidence="3" id="KW-0206">Cytoskeleton</keyword>
<feature type="region of interest" description="Disordered" evidence="5">
    <location>
        <begin position="32"/>
        <end position="66"/>
    </location>
</feature>
<comment type="subcellular location">
    <subcellularLocation>
        <location evidence="1">Cytoplasm</location>
        <location evidence="1">Cytoskeleton</location>
        <location evidence="1">Microtubule organizing center</location>
        <location evidence="1">Centrosome</location>
        <location evidence="1">Centriole</location>
    </subcellularLocation>
</comment>
<keyword evidence="2" id="KW-0963">Cytoplasm</keyword>
<evidence type="ECO:0000256" key="4">
    <source>
        <dbReference type="ARBA" id="ARBA00029452"/>
    </source>
</evidence>
<evidence type="ECO:0000256" key="1">
    <source>
        <dbReference type="ARBA" id="ARBA00004114"/>
    </source>
</evidence>
<evidence type="ECO:0000259" key="6">
    <source>
        <dbReference type="Pfam" id="PF15503"/>
    </source>
</evidence>
<comment type="similarity">
    <text evidence="4">Belongs to the PPP1R35 family.</text>
</comment>
<feature type="domain" description="Protein phosphatase 1 regulatory subunit 35 C-terminal" evidence="6">
    <location>
        <begin position="75"/>
        <end position="169"/>
    </location>
</feature>
<evidence type="ECO:0000256" key="5">
    <source>
        <dbReference type="SAM" id="MobiDB-lite"/>
    </source>
</evidence>